<dbReference type="InterPro" id="IPR019734">
    <property type="entry name" value="TPR_rpt"/>
</dbReference>
<protein>
    <submittedName>
        <fullName evidence="2">Tetratricopeptide repeat protein</fullName>
    </submittedName>
</protein>
<evidence type="ECO:0000313" key="2">
    <source>
        <dbReference type="EMBL" id="MFC2925216.1"/>
    </source>
</evidence>
<comment type="caution">
    <text evidence="2">The sequence shown here is derived from an EMBL/GenBank/DDBJ whole genome shotgun (WGS) entry which is preliminary data.</text>
</comment>
<dbReference type="InterPro" id="IPR011990">
    <property type="entry name" value="TPR-like_helical_dom_sf"/>
</dbReference>
<name>A0ABV6ZUT8_9PROT</name>
<dbReference type="Proteomes" id="UP001595379">
    <property type="component" value="Unassembled WGS sequence"/>
</dbReference>
<dbReference type="EMBL" id="JBHRSV010000001">
    <property type="protein sequence ID" value="MFC2925216.1"/>
    <property type="molecule type" value="Genomic_DNA"/>
</dbReference>
<dbReference type="RefSeq" id="WP_343164093.1">
    <property type="nucleotide sequence ID" value="NZ_JBHRSV010000001.1"/>
</dbReference>
<sequence length="505" mass="57543">MMLSTKAQNLSRLRLMLSAVFVAGAIGFTAPDASALRMIVQEEEEAANRSFSAEIGEIVLRAQDLQSNDQWQESITQLDRALARSGITPYERMISLQLRGRAYYETDRMNQAIDDWRAAIATGIMTTEETVGLRINIGQLLIASERYNEGIDEILAAARAGGEINERLAMMLAQAYAQADRFQEGLRYAEQAFEGANPRERRHFNLVLYYYQSLDRVADQMRIIGEMAARWPAEKNIWTSYASLLAQNDREEEAFEVNKIMYINGMLTEGREIVRVAQYYSFYDVPYRGASILEREMNAGRVERTTDNVELLANMWRQAREWDRAIPVLRQLAQMTNTGENYLKLGEALYQQGELAAATDAIEQALNRGGLRQTGNAWVLLGNIRYELNNRQGAIEAFDRGAQFGESRRTAEGWARFVREEIRFEQERPRILEQLQRDSCRFTVEDQRDTSVLLGRVDPETGRLLLDLPEECERYYNQFGDPIGDQAAQDEEGAAAAQRAETQEG</sequence>
<dbReference type="Pfam" id="PF13432">
    <property type="entry name" value="TPR_16"/>
    <property type="match status" value="2"/>
</dbReference>
<organism evidence="2 3">
    <name type="scientific">Hyphobacterium vulgare</name>
    <dbReference type="NCBI Taxonomy" id="1736751"/>
    <lineage>
        <taxon>Bacteria</taxon>
        <taxon>Pseudomonadati</taxon>
        <taxon>Pseudomonadota</taxon>
        <taxon>Alphaproteobacteria</taxon>
        <taxon>Maricaulales</taxon>
        <taxon>Maricaulaceae</taxon>
        <taxon>Hyphobacterium</taxon>
    </lineage>
</organism>
<dbReference type="SUPFAM" id="SSF48452">
    <property type="entry name" value="TPR-like"/>
    <property type="match status" value="2"/>
</dbReference>
<feature type="region of interest" description="Disordered" evidence="1">
    <location>
        <begin position="478"/>
        <end position="505"/>
    </location>
</feature>
<accession>A0ABV6ZUT8</accession>
<feature type="compositionally biased region" description="Low complexity" evidence="1">
    <location>
        <begin position="494"/>
        <end position="505"/>
    </location>
</feature>
<evidence type="ECO:0000256" key="1">
    <source>
        <dbReference type="SAM" id="MobiDB-lite"/>
    </source>
</evidence>
<dbReference type="Gene3D" id="1.25.40.10">
    <property type="entry name" value="Tetratricopeptide repeat domain"/>
    <property type="match status" value="2"/>
</dbReference>
<reference evidence="3" key="1">
    <citation type="journal article" date="2019" name="Int. J. Syst. Evol. Microbiol.">
        <title>The Global Catalogue of Microorganisms (GCM) 10K type strain sequencing project: providing services to taxonomists for standard genome sequencing and annotation.</title>
        <authorList>
            <consortium name="The Broad Institute Genomics Platform"/>
            <consortium name="The Broad Institute Genome Sequencing Center for Infectious Disease"/>
            <person name="Wu L."/>
            <person name="Ma J."/>
        </authorList>
    </citation>
    <scope>NUCLEOTIDE SEQUENCE [LARGE SCALE GENOMIC DNA]</scope>
    <source>
        <strain evidence="3">KCTC 52487</strain>
    </source>
</reference>
<gene>
    <name evidence="2" type="ORF">ACFOOR_03760</name>
</gene>
<dbReference type="SMART" id="SM00028">
    <property type="entry name" value="TPR"/>
    <property type="match status" value="3"/>
</dbReference>
<proteinExistence type="predicted"/>
<keyword evidence="3" id="KW-1185">Reference proteome</keyword>
<evidence type="ECO:0000313" key="3">
    <source>
        <dbReference type="Proteomes" id="UP001595379"/>
    </source>
</evidence>